<comment type="caution">
    <text evidence="2">The sequence shown here is derived from an EMBL/GenBank/DDBJ whole genome shotgun (WGS) entry which is preliminary data.</text>
</comment>
<evidence type="ECO:0000259" key="1">
    <source>
        <dbReference type="Pfam" id="PF13843"/>
    </source>
</evidence>
<gene>
    <name evidence="2" type="ORF">T03_3884</name>
</gene>
<accession>A0A0V1DAY6</accession>
<feature type="domain" description="PiggyBac transposable element-derived protein" evidence="1">
    <location>
        <begin position="48"/>
        <end position="165"/>
    </location>
</feature>
<name>A0A0V1DAY6_TRIBR</name>
<dbReference type="InterPro" id="IPR029526">
    <property type="entry name" value="PGBD"/>
</dbReference>
<protein>
    <recommendedName>
        <fullName evidence="1">PiggyBac transposable element-derived protein domain-containing protein</fullName>
    </recommendedName>
</protein>
<proteinExistence type="predicted"/>
<dbReference type="Proteomes" id="UP000054653">
    <property type="component" value="Unassembled WGS sequence"/>
</dbReference>
<organism evidence="2 3">
    <name type="scientific">Trichinella britovi</name>
    <name type="common">Parasitic roundworm</name>
    <dbReference type="NCBI Taxonomy" id="45882"/>
    <lineage>
        <taxon>Eukaryota</taxon>
        <taxon>Metazoa</taxon>
        <taxon>Ecdysozoa</taxon>
        <taxon>Nematoda</taxon>
        <taxon>Enoplea</taxon>
        <taxon>Dorylaimia</taxon>
        <taxon>Trichinellida</taxon>
        <taxon>Trichinellidae</taxon>
        <taxon>Trichinella</taxon>
    </lineage>
</organism>
<keyword evidence="3" id="KW-1185">Reference proteome</keyword>
<reference evidence="2 3" key="1">
    <citation type="submission" date="2015-01" db="EMBL/GenBank/DDBJ databases">
        <title>Evolution of Trichinella species and genotypes.</title>
        <authorList>
            <person name="Korhonen P.K."/>
            <person name="Edoardo P."/>
            <person name="Giuseppe L.R."/>
            <person name="Gasser R.B."/>
        </authorList>
    </citation>
    <scope>NUCLEOTIDE SEQUENCE [LARGE SCALE GENOMIC DNA]</scope>
    <source>
        <strain evidence="2">ISS120</strain>
    </source>
</reference>
<sequence length="222" mass="25464">MATLPRMYNPGPYDWLFQRSLFIQGVHAKYGLHVTLNSALSGTCKSIQERQREEHLKGMRIVTDLTKGLKGCNVTCDNFFTSYQLEVELRKRKLPVLGTIIKDKGVLPQELSVMCGRQRYLSIFAFSVEALLISYCPKKNKKVLLMSMMHKDLATQRNKQHVNFIHPTDNKTSSTCIFCQKYMCEKRTASFCTNCITTIKIVSLTKLLHLIVLYGAHFFSIK</sequence>
<dbReference type="Pfam" id="PF13843">
    <property type="entry name" value="DDE_Tnp_1_7"/>
    <property type="match status" value="1"/>
</dbReference>
<evidence type="ECO:0000313" key="3">
    <source>
        <dbReference type="Proteomes" id="UP000054653"/>
    </source>
</evidence>
<dbReference type="AlphaFoldDB" id="A0A0V1DAY6"/>
<dbReference type="EMBL" id="JYDI01000020">
    <property type="protein sequence ID" value="KRY58587.1"/>
    <property type="molecule type" value="Genomic_DNA"/>
</dbReference>
<dbReference type="STRING" id="45882.A0A0V1DAY6"/>
<dbReference type="OrthoDB" id="10030973at2759"/>
<evidence type="ECO:0000313" key="2">
    <source>
        <dbReference type="EMBL" id="KRY58587.1"/>
    </source>
</evidence>